<gene>
    <name evidence="2" type="ORF">jhhlp_000813</name>
</gene>
<feature type="compositionally biased region" description="Polar residues" evidence="1">
    <location>
        <begin position="143"/>
        <end position="167"/>
    </location>
</feature>
<feature type="region of interest" description="Disordered" evidence="1">
    <location>
        <begin position="244"/>
        <end position="496"/>
    </location>
</feature>
<feature type="compositionally biased region" description="Low complexity" evidence="1">
    <location>
        <begin position="43"/>
        <end position="54"/>
    </location>
</feature>
<feature type="compositionally biased region" description="Basic and acidic residues" evidence="1">
    <location>
        <begin position="262"/>
        <end position="275"/>
    </location>
</feature>
<feature type="compositionally biased region" description="Polar residues" evidence="1">
    <location>
        <begin position="586"/>
        <end position="596"/>
    </location>
</feature>
<feature type="region of interest" description="Disordered" evidence="1">
    <location>
        <begin position="585"/>
        <end position="607"/>
    </location>
</feature>
<feature type="compositionally biased region" description="Polar residues" evidence="1">
    <location>
        <begin position="12"/>
        <end position="41"/>
    </location>
</feature>
<dbReference type="AlphaFoldDB" id="A0A2N3NJI0"/>
<dbReference type="Proteomes" id="UP000233524">
    <property type="component" value="Unassembled WGS sequence"/>
</dbReference>
<dbReference type="VEuPathDB" id="FungiDB:jhhlp_000813"/>
<evidence type="ECO:0000313" key="2">
    <source>
        <dbReference type="EMBL" id="PKS12605.1"/>
    </source>
</evidence>
<evidence type="ECO:0000313" key="3">
    <source>
        <dbReference type="Proteomes" id="UP000233524"/>
    </source>
</evidence>
<accession>A0A2N3NJI0</accession>
<feature type="compositionally biased region" description="Pro residues" evidence="1">
    <location>
        <begin position="629"/>
        <end position="638"/>
    </location>
</feature>
<feature type="compositionally biased region" description="Low complexity" evidence="1">
    <location>
        <begin position="333"/>
        <end position="345"/>
    </location>
</feature>
<feature type="region of interest" description="Disordered" evidence="1">
    <location>
        <begin position="793"/>
        <end position="816"/>
    </location>
</feature>
<feature type="compositionally biased region" description="Basic and acidic residues" evidence="1">
    <location>
        <begin position="463"/>
        <end position="481"/>
    </location>
</feature>
<protein>
    <recommendedName>
        <fullName evidence="4">AGC-kinase C-terminal domain-containing protein</fullName>
    </recommendedName>
</protein>
<feature type="compositionally biased region" description="Polar residues" evidence="1">
    <location>
        <begin position="178"/>
        <end position="208"/>
    </location>
</feature>
<feature type="region of interest" description="Disordered" evidence="1">
    <location>
        <begin position="1"/>
        <end position="128"/>
    </location>
</feature>
<evidence type="ECO:0000256" key="1">
    <source>
        <dbReference type="SAM" id="MobiDB-lite"/>
    </source>
</evidence>
<feature type="region of interest" description="Disordered" evidence="1">
    <location>
        <begin position="850"/>
        <end position="877"/>
    </location>
</feature>
<sequence length="1234" mass="133336">MLSHLRFHRRGSSNPTSPIPEQQPSRDFSPLNAQHESTLSSELRPPSAHSSSLPPTLPPITRVTSADASLELPHFDSSGHATPLLREQPKDQRRYTQNQNQLFISDPPRDAPRPSPIRSPYDQNSGFIGGVALRNYRRSEQSTLTLDATPANPNSSMVQTRPDTLQPTAPLPPKASPSFITPTDLRNSATSPTGRTSSASTRPGQEAQSYPVAMMPAEPSKGKKGLPFLKNPMSTLLMRRKANQNVPDPLRLPLQTASEPTYDPRIRGTRVHDFSAPRPRKPAQPNPANTSAPAKPAEAPPPPIPDRSRLRRLPTESSDSSSKRIEEPHRKTSSGTSSTFLSSVTVRDGPDTYIDASKAPASQSTRAPSTLNDKPLPPQVLPPLVPPKDDVISVTSRSASAKNAAPAQKDSLSRPKPNPSTRTNRSGHLALSEGFSSEMLSSIPKHMKSTSSRFSFDMIGAAKQEKLLEERHRQRELERQTTRSQNMSDSCRDSRFDDMDDFDYDAMMDDDGLEEAIPGVNTDYYEEPIPGMDDSYGEEPIPGVNIHNEFEETIPGAHAVYDDEDGDYDVDDVDNDQENFSGFVFQRSNPQSSLASPRSAGMLATPRDAEGRVIGFAMSKDTPDLAPRLPSPRLPSPLSPFLHEKPISSSSENLTGLGIQNPNIPNDNQVSSAELAPDQSSPKSQERSGPVECKDDLYFDDGVSGFANEFADELNFDAGTDEPFDEALFDLDDTDQYGRPIPGAFQKAKKAHAIARQQAKQSSDDVTGSVLDQSAMSQLTTWTSISVVGAQHGPQHTVSEVTSEEISPQHDFNTFSQSLPATEQDNMVAYQAALAAAAYQAAAAGKFWRESPPASPHLSATGDMPSSPNDLDNFDASSQVDFDDYERDDLDDFNLDDDDIIAEANASALANDYDGWYGREFGFYSAPGSHQNNPIAFEYANGGYFGPSGISSGMNGRMVSREPNLTPITERSEYSNRNSIMSLAVPPIGSGASTSIQSPGLAQLAMMADSADDSNMTLSALLRLRSKAWGGSQASLVSSRDGSPRSERGDGTSSPLIGSHLGIGGFHARKNSSFSVLSRESEAYSTPSSPTLTMSLPAVLSSPPLIPPQVQNVAGIPSPGYALSPSPGPMFSPRPAQQSTHTTTVPTDEKNAVSNEAEQSSTLPEERPESGATTQSSNRGSGGTGHRHKGSAGSISYIKEEDSGETRWIMERRRLDESGEVEILEREVLAGGRI</sequence>
<name>A0A2N3NJI0_9PEZI</name>
<feature type="compositionally biased region" description="Polar residues" evidence="1">
    <location>
        <begin position="794"/>
        <end position="816"/>
    </location>
</feature>
<feature type="region of interest" description="Disordered" evidence="1">
    <location>
        <begin position="1117"/>
        <end position="1206"/>
    </location>
</feature>
<feature type="compositionally biased region" description="Polar residues" evidence="1">
    <location>
        <begin position="1135"/>
        <end position="1163"/>
    </location>
</feature>
<feature type="region of interest" description="Disordered" evidence="1">
    <location>
        <begin position="143"/>
        <end position="229"/>
    </location>
</feature>
<feature type="compositionally biased region" description="Polar residues" evidence="1">
    <location>
        <begin position="647"/>
        <end position="683"/>
    </location>
</feature>
<comment type="caution">
    <text evidence="2">The sequence shown here is derived from an EMBL/GenBank/DDBJ whole genome shotgun (WGS) entry which is preliminary data.</text>
</comment>
<feature type="region of interest" description="Disordered" evidence="1">
    <location>
        <begin position="621"/>
        <end position="695"/>
    </location>
</feature>
<dbReference type="EMBL" id="NLAX01000003">
    <property type="protein sequence ID" value="PKS12605.1"/>
    <property type="molecule type" value="Genomic_DNA"/>
</dbReference>
<feature type="compositionally biased region" description="Basic residues" evidence="1">
    <location>
        <begin position="1"/>
        <end position="11"/>
    </location>
</feature>
<dbReference type="STRING" id="41688.A0A2N3NJI0"/>
<feature type="compositionally biased region" description="Pro residues" evidence="1">
    <location>
        <begin position="375"/>
        <end position="386"/>
    </location>
</feature>
<feature type="compositionally biased region" description="Polar residues" evidence="1">
    <location>
        <begin position="360"/>
        <end position="372"/>
    </location>
</feature>
<organism evidence="2 3">
    <name type="scientific">Lomentospora prolificans</name>
    <dbReference type="NCBI Taxonomy" id="41688"/>
    <lineage>
        <taxon>Eukaryota</taxon>
        <taxon>Fungi</taxon>
        <taxon>Dikarya</taxon>
        <taxon>Ascomycota</taxon>
        <taxon>Pezizomycotina</taxon>
        <taxon>Sordariomycetes</taxon>
        <taxon>Hypocreomycetidae</taxon>
        <taxon>Microascales</taxon>
        <taxon>Microascaceae</taxon>
        <taxon>Lomentospora</taxon>
    </lineage>
</organism>
<evidence type="ECO:0008006" key="4">
    <source>
        <dbReference type="Google" id="ProtNLM"/>
    </source>
</evidence>
<feature type="region of interest" description="Disordered" evidence="1">
    <location>
        <begin position="1033"/>
        <end position="1060"/>
    </location>
</feature>
<reference evidence="2 3" key="1">
    <citation type="journal article" date="2017" name="G3 (Bethesda)">
        <title>First Draft Genome Sequence of the Pathogenic Fungus Lomentospora prolificans (Formerly Scedosporium prolificans).</title>
        <authorList>
            <person name="Luo R."/>
            <person name="Zimin A."/>
            <person name="Workman R."/>
            <person name="Fan Y."/>
            <person name="Pertea G."/>
            <person name="Grossman N."/>
            <person name="Wear M.P."/>
            <person name="Jia B."/>
            <person name="Miller H."/>
            <person name="Casadevall A."/>
            <person name="Timp W."/>
            <person name="Zhang S.X."/>
            <person name="Salzberg S.L."/>
        </authorList>
    </citation>
    <scope>NUCLEOTIDE SEQUENCE [LARGE SCALE GENOMIC DNA]</scope>
    <source>
        <strain evidence="2 3">JHH-5317</strain>
    </source>
</reference>
<dbReference type="InParanoid" id="A0A2N3NJI0"/>
<proteinExistence type="predicted"/>
<dbReference type="OrthoDB" id="5408302at2759"/>
<feature type="compositionally biased region" description="Polar residues" evidence="1">
    <location>
        <begin position="864"/>
        <end position="877"/>
    </location>
</feature>
<keyword evidence="3" id="KW-1185">Reference proteome</keyword>
<feature type="compositionally biased region" description="Basic and acidic residues" evidence="1">
    <location>
        <begin position="321"/>
        <end position="330"/>
    </location>
</feature>